<evidence type="ECO:0000256" key="3">
    <source>
        <dbReference type="ARBA" id="ARBA00011881"/>
    </source>
</evidence>
<protein>
    <submittedName>
        <fullName evidence="8">Low specificity L-threonine aldolase</fullName>
    </submittedName>
</protein>
<evidence type="ECO:0000256" key="5">
    <source>
        <dbReference type="ARBA" id="ARBA00023239"/>
    </source>
</evidence>
<reference key="1">
    <citation type="submission" date="2017-08" db="EMBL/GenBank/DDBJ databases">
        <title>A dynamic microbial community with high functional redundancy inhabits the cold, oxic subseafloor aquifer.</title>
        <authorList>
            <person name="Tully B.J."/>
            <person name="Wheat C.G."/>
            <person name="Glazer B.T."/>
            <person name="Huber J.A."/>
        </authorList>
    </citation>
    <scope>NUCLEOTIDE SEQUENCE [LARGE SCALE GENOMIC DNA]</scope>
</reference>
<dbReference type="InterPro" id="IPR023603">
    <property type="entry name" value="Low_specificity_L-TA-like"/>
</dbReference>
<dbReference type="Pfam" id="PF01212">
    <property type="entry name" value="Beta_elim_lyase"/>
    <property type="match status" value="1"/>
</dbReference>
<dbReference type="Gene3D" id="3.90.1150.10">
    <property type="entry name" value="Aspartate Aminotransferase, domain 1"/>
    <property type="match status" value="1"/>
</dbReference>
<gene>
    <name evidence="8" type="ORF">COB13_12780</name>
</gene>
<evidence type="ECO:0000256" key="4">
    <source>
        <dbReference type="ARBA" id="ARBA00022898"/>
    </source>
</evidence>
<comment type="similarity">
    <text evidence="2">Belongs to the threonine aldolase family.</text>
</comment>
<dbReference type="GO" id="GO:0005829">
    <property type="term" value="C:cytosol"/>
    <property type="evidence" value="ECO:0007669"/>
    <property type="project" value="TreeGrafter"/>
</dbReference>
<dbReference type="InterPro" id="IPR015421">
    <property type="entry name" value="PyrdxlP-dep_Trfase_major"/>
</dbReference>
<proteinExistence type="inferred from homology"/>
<dbReference type="PIRSF" id="PIRSF017617">
    <property type="entry name" value="Thr_aldolase"/>
    <property type="match status" value="1"/>
</dbReference>
<organism evidence="8">
    <name type="scientific">OCS116 cluster bacterium</name>
    <dbReference type="NCBI Taxonomy" id="2030921"/>
    <lineage>
        <taxon>Bacteria</taxon>
        <taxon>Pseudomonadati</taxon>
        <taxon>Pseudomonadota</taxon>
        <taxon>Alphaproteobacteria</taxon>
        <taxon>OCS116 cluster</taxon>
    </lineage>
</organism>
<comment type="cofactor">
    <cofactor evidence="1">
        <name>pyridoxal 5'-phosphate</name>
        <dbReference type="ChEBI" id="CHEBI:597326"/>
    </cofactor>
</comment>
<feature type="domain" description="Aromatic amino acid beta-eliminating lyase/threonine aldolase" evidence="7">
    <location>
        <begin position="1"/>
        <end position="272"/>
    </location>
</feature>
<dbReference type="GO" id="GO:0006567">
    <property type="term" value="P:L-threonine catabolic process"/>
    <property type="evidence" value="ECO:0007669"/>
    <property type="project" value="TreeGrafter"/>
</dbReference>
<dbReference type="PANTHER" id="PTHR48097">
    <property type="entry name" value="L-THREONINE ALDOLASE-RELATED"/>
    <property type="match status" value="1"/>
</dbReference>
<dbReference type="InterPro" id="IPR001597">
    <property type="entry name" value="ArAA_b-elim_lyase/Thr_aldolase"/>
</dbReference>
<dbReference type="SUPFAM" id="SSF53383">
    <property type="entry name" value="PLP-dependent transferases"/>
    <property type="match status" value="1"/>
</dbReference>
<evidence type="ECO:0000313" key="8">
    <source>
        <dbReference type="EMBL" id="PCI98974.1"/>
    </source>
</evidence>
<feature type="modified residue" description="N6-(pyridoxal phosphate)lysine" evidence="6">
    <location>
        <position position="185"/>
    </location>
</feature>
<reference evidence="8" key="2">
    <citation type="journal article" date="2018" name="ISME J.">
        <title>A dynamic microbial community with high functional redundancy inhabits the cold, oxic subseafloor aquifer.</title>
        <authorList>
            <person name="Tully B.J."/>
            <person name="Wheat C.G."/>
            <person name="Glazer B.T."/>
            <person name="Huber J.A."/>
        </authorList>
    </citation>
    <scope>NUCLEOTIDE SEQUENCE</scope>
    <source>
        <strain evidence="8">NORP83</strain>
    </source>
</reference>
<dbReference type="InterPro" id="IPR015422">
    <property type="entry name" value="PyrdxlP-dep_Trfase_small"/>
</dbReference>
<dbReference type="GO" id="GO:0008732">
    <property type="term" value="F:L-allo-threonine aldolase activity"/>
    <property type="evidence" value="ECO:0007669"/>
    <property type="project" value="TreeGrafter"/>
</dbReference>
<dbReference type="AlphaFoldDB" id="A0A2A4YW52"/>
<evidence type="ECO:0000256" key="1">
    <source>
        <dbReference type="ARBA" id="ARBA00001933"/>
    </source>
</evidence>
<comment type="caution">
    <text evidence="8">The sequence shown here is derived from an EMBL/GenBank/DDBJ whole genome shotgun (WGS) entry which is preliminary data.</text>
</comment>
<dbReference type="InterPro" id="IPR015424">
    <property type="entry name" value="PyrdxlP-dep_Trfase"/>
</dbReference>
<keyword evidence="5" id="KW-0456">Lyase</keyword>
<name>A0A2A4YW52_9PROT</name>
<dbReference type="Gene3D" id="3.40.640.10">
    <property type="entry name" value="Type I PLP-dependent aspartate aminotransferase-like (Major domain)"/>
    <property type="match status" value="1"/>
</dbReference>
<dbReference type="EMBL" id="NVUS01000018">
    <property type="protein sequence ID" value="PCI98974.1"/>
    <property type="molecule type" value="Genomic_DNA"/>
</dbReference>
<dbReference type="NCBIfam" id="NF041359">
    <property type="entry name" value="GntG_guanitoxin"/>
    <property type="match status" value="1"/>
</dbReference>
<accession>A0A2A4YW52</accession>
<keyword evidence="4" id="KW-0663">Pyridoxal phosphate</keyword>
<dbReference type="FunFam" id="3.40.640.10:FF:000030">
    <property type="entry name" value="Low-specificity L-threonine aldolase"/>
    <property type="match status" value="1"/>
</dbReference>
<evidence type="ECO:0000256" key="6">
    <source>
        <dbReference type="PIRSR" id="PIRSR017617-1"/>
    </source>
</evidence>
<evidence type="ECO:0000259" key="7">
    <source>
        <dbReference type="Pfam" id="PF01212"/>
    </source>
</evidence>
<dbReference type="FunFam" id="3.90.1150.10:FF:000041">
    <property type="entry name" value="Low-specificity L-threonine aldolase"/>
    <property type="match status" value="1"/>
</dbReference>
<evidence type="ECO:0000256" key="2">
    <source>
        <dbReference type="ARBA" id="ARBA00006966"/>
    </source>
</evidence>
<sequence>MRKFMAAAEVGDEQQKLDPSVNLLCETSAKLLGKQAALFLPSGVMCNLISILSQCHMGDELIAADNSHVIMMEAGGLALGQVSSQTIDEPSGIFTVADIEHCVAKRGRGAHSTIPKMLVIENTHNFGGGVAWTMEQLNPVTQYAKSQNMKLHMDGARLLNASAATGISPAQYAKEFDSVWFDLSKGLGCPVGAVLTGSQEFIDQAWVWKTRLGGAMRQAGIIASAGLYALEHHVDNLKQDHINAKNLGIALNDIDNISVNLDNLHTNIIIIDVAQTGQNSLEICKKLKAQNVSMVALSDTEIRAVTHLDVSADECAQAAEIFANVI</sequence>
<dbReference type="GO" id="GO:0006545">
    <property type="term" value="P:glycine biosynthetic process"/>
    <property type="evidence" value="ECO:0007669"/>
    <property type="project" value="TreeGrafter"/>
</dbReference>
<dbReference type="PANTHER" id="PTHR48097:SF9">
    <property type="entry name" value="L-THREONINE ALDOLASE"/>
    <property type="match status" value="1"/>
</dbReference>
<comment type="subunit">
    <text evidence="3">Homotetramer.</text>
</comment>